<feature type="compositionally biased region" description="Polar residues" evidence="3">
    <location>
        <begin position="196"/>
        <end position="220"/>
    </location>
</feature>
<dbReference type="SMART" id="SM00369">
    <property type="entry name" value="LRR_TYP"/>
    <property type="match status" value="6"/>
</dbReference>
<comment type="caution">
    <text evidence="5">The sequence shown here is derived from an EMBL/GenBank/DDBJ whole genome shotgun (WGS) entry which is preliminary data.</text>
</comment>
<feature type="domain" description="Calponin-homology (CH)" evidence="4">
    <location>
        <begin position="895"/>
        <end position="1008"/>
    </location>
</feature>
<dbReference type="InterPro" id="IPR003591">
    <property type="entry name" value="Leu-rich_rpt_typical-subtyp"/>
</dbReference>
<organism evidence="5 6">
    <name type="scientific">Frankliniella fusca</name>
    <dbReference type="NCBI Taxonomy" id="407009"/>
    <lineage>
        <taxon>Eukaryota</taxon>
        <taxon>Metazoa</taxon>
        <taxon>Ecdysozoa</taxon>
        <taxon>Arthropoda</taxon>
        <taxon>Hexapoda</taxon>
        <taxon>Insecta</taxon>
        <taxon>Pterygota</taxon>
        <taxon>Neoptera</taxon>
        <taxon>Paraneoptera</taxon>
        <taxon>Thysanoptera</taxon>
        <taxon>Terebrantia</taxon>
        <taxon>Thripoidea</taxon>
        <taxon>Thripidae</taxon>
        <taxon>Frankliniella</taxon>
    </lineage>
</organism>
<feature type="compositionally biased region" description="Polar residues" evidence="3">
    <location>
        <begin position="323"/>
        <end position="346"/>
    </location>
</feature>
<dbReference type="AlphaFoldDB" id="A0AAE1GU95"/>
<dbReference type="Proteomes" id="UP001219518">
    <property type="component" value="Unassembled WGS sequence"/>
</dbReference>
<dbReference type="Pfam" id="PF13855">
    <property type="entry name" value="LRR_8"/>
    <property type="match status" value="1"/>
</dbReference>
<keyword evidence="2" id="KW-0677">Repeat</keyword>
<feature type="compositionally biased region" description="Low complexity" evidence="3">
    <location>
        <begin position="795"/>
        <end position="810"/>
    </location>
</feature>
<sequence length="1019" mass="112987">MTHQLAPQPKQNKTLRRSRFSLAAVALLHQQNRRRSILATPTPTTSCFALIGPRGNGNSNANANADGNRQCDLAFTPLRRTPHAAARPILWSPPRETNFALQLKGWRENMENFCGSKPPEGGCGSRQAQGFYPLWQPTASVFHGNRRFADCDPIAQFDRFDPRTTIGLPLEVRAVSRALDFQIPVSEALPQRGTRDSNPQPRVPTHSQNWKRPNAQSHRANGETNFALQLKGWRENIENFCGSKPPEGGCGSRQAQGFNPLWQPTASVFHGNRRFADCDPIAQFDRFDPRTTIGLPLEVRAVSRALDFQIPVSEALPQRGTRDSNPQPRVPTHSQNWKRPNAQSHRANGDLSKNRFWDLPIEVTEFTSLERLELYHNTIRCIPDNVIYLQSLVHLDLSRNQLNVLPSAVCQLPLQVLLLGNNKLVSLPEDLGRLQDLTLLDVSSNQLSTLPSQIGELAELRDLNASNNVLCEIPLELTYLRLERLDVSGNRISSLPVELRSMTSLVYLNLNHNPLTSPPAKLCARGRVHVFKYLETRAISDIKKHRNDEWRRTHRKLSDPRGNLRQNKRYTVDSGYSTSDNWSQEVLTGIGEERLGKRSPLMTRLNGNASVTRTNGNVSRSGSASSTPSTGSPADAEDDIDKEPQEKKRLERSQSDRTDARRFDKPNISKNSPESPSSEAPVNGNGLVEEKRPLEHIQTYREYKEALRNQRAQEGASVYRPRVPGELTPPSPESGPLSLQSSPAHNGHHAKDETSVLDSATNNTISQSQVDGVSNNIVKKPVQKVTPSRNLNFPSSLSNGNNANGNSTTSNGGGDSPVNSYTKPLSPTSSVGVVNGVPTSIISPGKGIPRLVTTSVGYVSPAPNRNKAGARSVRWGRDVPPDKLSFTMRREFEKAKEEAELIKQLRTQIETRLKMVLPEDMAPALADGVVLCHLANHVRPRSVASIHVPSPAVPKLTMARCRRNVDNFLEACRKIGVEEVRVLTAVRGQSCWCQSMTVAVWAVNICCSFIPAHNKFTES</sequence>
<feature type="region of interest" description="Disordered" evidence="3">
    <location>
        <begin position="313"/>
        <end position="349"/>
    </location>
</feature>
<feature type="region of interest" description="Disordered" evidence="3">
    <location>
        <begin position="707"/>
        <end position="751"/>
    </location>
</feature>
<evidence type="ECO:0000256" key="1">
    <source>
        <dbReference type="ARBA" id="ARBA00022614"/>
    </source>
</evidence>
<evidence type="ECO:0000256" key="2">
    <source>
        <dbReference type="ARBA" id="ARBA00022737"/>
    </source>
</evidence>
<dbReference type="InterPro" id="IPR032675">
    <property type="entry name" value="LRR_dom_sf"/>
</dbReference>
<dbReference type="PANTHER" id="PTHR48051:SF21">
    <property type="entry name" value="CALPONIN-HOMOLOGY (CH) DOMAIN-CONTAINING PROTEIN"/>
    <property type="match status" value="1"/>
</dbReference>
<feature type="compositionally biased region" description="Basic and acidic residues" evidence="3">
    <location>
        <begin position="642"/>
        <end position="667"/>
    </location>
</feature>
<evidence type="ECO:0000313" key="6">
    <source>
        <dbReference type="Proteomes" id="UP001219518"/>
    </source>
</evidence>
<feature type="compositionally biased region" description="Polar residues" evidence="3">
    <location>
        <begin position="785"/>
        <end position="794"/>
    </location>
</feature>
<evidence type="ECO:0000313" key="5">
    <source>
        <dbReference type="EMBL" id="KAK3908911.1"/>
    </source>
</evidence>
<accession>A0AAE1GU95</accession>
<dbReference type="PROSITE" id="PS50021">
    <property type="entry name" value="CH"/>
    <property type="match status" value="1"/>
</dbReference>
<reference evidence="5" key="1">
    <citation type="submission" date="2021-07" db="EMBL/GenBank/DDBJ databases">
        <authorList>
            <person name="Catto M.A."/>
            <person name="Jacobson A."/>
            <person name="Kennedy G."/>
            <person name="Labadie P."/>
            <person name="Hunt B.G."/>
            <person name="Srinivasan R."/>
        </authorList>
    </citation>
    <scope>NUCLEOTIDE SEQUENCE</scope>
    <source>
        <strain evidence="5">PL_HMW_Pooled</strain>
        <tissue evidence="5">Head</tissue>
    </source>
</reference>
<dbReference type="Gene3D" id="3.80.10.10">
    <property type="entry name" value="Ribonuclease Inhibitor"/>
    <property type="match status" value="1"/>
</dbReference>
<dbReference type="Gene3D" id="1.10.418.10">
    <property type="entry name" value="Calponin-like domain"/>
    <property type="match status" value="1"/>
</dbReference>
<name>A0AAE1GU95_9NEOP</name>
<reference evidence="5" key="2">
    <citation type="journal article" date="2023" name="BMC Genomics">
        <title>Pest status, molecular evolution, and epigenetic factors derived from the genome assembly of Frankliniella fusca, a thysanopteran phytovirus vector.</title>
        <authorList>
            <person name="Catto M.A."/>
            <person name="Labadie P.E."/>
            <person name="Jacobson A.L."/>
            <person name="Kennedy G.G."/>
            <person name="Srinivasan R."/>
            <person name="Hunt B.G."/>
        </authorList>
    </citation>
    <scope>NUCLEOTIDE SEQUENCE</scope>
    <source>
        <strain evidence="5">PL_HMW_Pooled</strain>
    </source>
</reference>
<dbReference type="InterPro" id="IPR036872">
    <property type="entry name" value="CH_dom_sf"/>
</dbReference>
<dbReference type="Pfam" id="PF12799">
    <property type="entry name" value="LRR_4"/>
    <property type="match status" value="1"/>
</dbReference>
<evidence type="ECO:0000259" key="4">
    <source>
        <dbReference type="PROSITE" id="PS50021"/>
    </source>
</evidence>
<dbReference type="SMART" id="SM00364">
    <property type="entry name" value="LRR_BAC"/>
    <property type="match status" value="6"/>
</dbReference>
<feature type="region of interest" description="Disordered" evidence="3">
    <location>
        <begin position="186"/>
        <end position="220"/>
    </location>
</feature>
<gene>
    <name evidence="5" type="ORF">KUF71_019167</name>
</gene>
<keyword evidence="6" id="KW-1185">Reference proteome</keyword>
<dbReference type="SUPFAM" id="SSF47576">
    <property type="entry name" value="Calponin-homology domain, CH-domain"/>
    <property type="match status" value="1"/>
</dbReference>
<dbReference type="Pfam" id="PF00560">
    <property type="entry name" value="LRR_1"/>
    <property type="match status" value="1"/>
</dbReference>
<keyword evidence="1" id="KW-0433">Leucine-rich repeat</keyword>
<dbReference type="Pfam" id="PF00307">
    <property type="entry name" value="CH"/>
    <property type="match status" value="1"/>
</dbReference>
<feature type="compositionally biased region" description="Polar residues" evidence="3">
    <location>
        <begin position="605"/>
        <end position="620"/>
    </location>
</feature>
<evidence type="ECO:0000256" key="3">
    <source>
        <dbReference type="SAM" id="MobiDB-lite"/>
    </source>
</evidence>
<dbReference type="CDD" id="cd21205">
    <property type="entry name" value="CH_LRCH"/>
    <property type="match status" value="1"/>
</dbReference>
<feature type="compositionally biased region" description="Low complexity" evidence="3">
    <location>
        <begin position="621"/>
        <end position="634"/>
    </location>
</feature>
<dbReference type="InterPro" id="IPR025875">
    <property type="entry name" value="Leu-rich_rpt_4"/>
</dbReference>
<dbReference type="InterPro" id="IPR001715">
    <property type="entry name" value="CH_dom"/>
</dbReference>
<dbReference type="SUPFAM" id="SSF52058">
    <property type="entry name" value="L domain-like"/>
    <property type="match status" value="1"/>
</dbReference>
<dbReference type="GO" id="GO:0005737">
    <property type="term" value="C:cytoplasm"/>
    <property type="evidence" value="ECO:0007669"/>
    <property type="project" value="TreeGrafter"/>
</dbReference>
<dbReference type="PANTHER" id="PTHR48051">
    <property type="match status" value="1"/>
</dbReference>
<dbReference type="PROSITE" id="PS51450">
    <property type="entry name" value="LRR"/>
    <property type="match status" value="1"/>
</dbReference>
<feature type="compositionally biased region" description="Polar residues" evidence="3">
    <location>
        <begin position="668"/>
        <end position="680"/>
    </location>
</feature>
<feature type="compositionally biased region" description="Polar residues" evidence="3">
    <location>
        <begin position="817"/>
        <end position="832"/>
    </location>
</feature>
<dbReference type="InterPro" id="IPR001611">
    <property type="entry name" value="Leu-rich_rpt"/>
</dbReference>
<feature type="region of interest" description="Disordered" evidence="3">
    <location>
        <begin position="598"/>
        <end position="694"/>
    </location>
</feature>
<protein>
    <submittedName>
        <fullName evidence="5">Leucine-rich repeat and calponin homology domain-containing protein</fullName>
    </submittedName>
</protein>
<dbReference type="InterPro" id="IPR050216">
    <property type="entry name" value="LRR_domain-containing"/>
</dbReference>
<proteinExistence type="predicted"/>
<dbReference type="EMBL" id="JAHWGI010000083">
    <property type="protein sequence ID" value="KAK3908911.1"/>
    <property type="molecule type" value="Genomic_DNA"/>
</dbReference>
<feature type="region of interest" description="Disordered" evidence="3">
    <location>
        <begin position="551"/>
        <end position="578"/>
    </location>
</feature>
<feature type="region of interest" description="Disordered" evidence="3">
    <location>
        <begin position="781"/>
        <end position="832"/>
    </location>
</feature>